<comment type="catalytic activity">
    <reaction evidence="10">
        <text>L-aspartate + O2 = iminosuccinate + H2O2</text>
        <dbReference type="Rhea" id="RHEA:25876"/>
        <dbReference type="ChEBI" id="CHEBI:15379"/>
        <dbReference type="ChEBI" id="CHEBI:16240"/>
        <dbReference type="ChEBI" id="CHEBI:29991"/>
        <dbReference type="ChEBI" id="CHEBI:77875"/>
        <dbReference type="EC" id="1.4.3.16"/>
    </reaction>
    <physiologicalReaction direction="left-to-right" evidence="10">
        <dbReference type="Rhea" id="RHEA:25877"/>
    </physiologicalReaction>
</comment>
<proteinExistence type="inferred from homology"/>
<dbReference type="InterPro" id="IPR015939">
    <property type="entry name" value="Fum_Rdtase/Succ_DH_flav-like_C"/>
</dbReference>
<organism evidence="17 18">
    <name type="scientific">Acinetobacter modestus</name>
    <dbReference type="NCBI Taxonomy" id="1776740"/>
    <lineage>
        <taxon>Bacteria</taxon>
        <taxon>Pseudomonadati</taxon>
        <taxon>Pseudomonadota</taxon>
        <taxon>Gammaproteobacteria</taxon>
        <taxon>Moraxellales</taxon>
        <taxon>Moraxellaceae</taxon>
        <taxon>Acinetobacter</taxon>
    </lineage>
</organism>
<dbReference type="PIRSF" id="PIRSF000171">
    <property type="entry name" value="SDHA_APRA_LASPO"/>
    <property type="match status" value="1"/>
</dbReference>
<dbReference type="SUPFAM" id="SSF46977">
    <property type="entry name" value="Succinate dehydrogenase/fumarate reductase flavoprotein C-terminal domain"/>
    <property type="match status" value="1"/>
</dbReference>
<evidence type="ECO:0000259" key="16">
    <source>
        <dbReference type="Pfam" id="PF02910"/>
    </source>
</evidence>
<evidence type="ECO:0000256" key="5">
    <source>
        <dbReference type="ARBA" id="ARBA00021901"/>
    </source>
</evidence>
<feature type="domain" description="Fumarate reductase/succinate dehydrogenase flavoprotein-like C-terminal" evidence="16">
    <location>
        <begin position="459"/>
        <end position="543"/>
    </location>
</feature>
<dbReference type="UniPathway" id="UPA00253">
    <property type="reaction ID" value="UER00326"/>
</dbReference>
<evidence type="ECO:0000313" key="17">
    <source>
        <dbReference type="EMBL" id="ENX03206.1"/>
    </source>
</evidence>
<evidence type="ECO:0000256" key="10">
    <source>
        <dbReference type="ARBA" id="ARBA00048305"/>
    </source>
</evidence>
<evidence type="ECO:0000256" key="6">
    <source>
        <dbReference type="ARBA" id="ARBA00022630"/>
    </source>
</evidence>
<dbReference type="PATRIC" id="fig|1217705.3.peg.758"/>
<dbReference type="SUPFAM" id="SSF51905">
    <property type="entry name" value="FAD/NAD(P)-binding domain"/>
    <property type="match status" value="1"/>
</dbReference>
<dbReference type="Proteomes" id="UP000013248">
    <property type="component" value="Unassembled WGS sequence"/>
</dbReference>
<dbReference type="FunFam" id="3.90.700.10:FF:000002">
    <property type="entry name" value="L-aspartate oxidase"/>
    <property type="match status" value="1"/>
</dbReference>
<evidence type="ECO:0000256" key="1">
    <source>
        <dbReference type="ARBA" id="ARBA00001974"/>
    </source>
</evidence>
<dbReference type="AlphaFoldDB" id="N9NC53"/>
<dbReference type="GO" id="GO:0008734">
    <property type="term" value="F:L-aspartate oxidase activity"/>
    <property type="evidence" value="ECO:0007669"/>
    <property type="project" value="UniProtKB-UniRule"/>
</dbReference>
<feature type="coiled-coil region" evidence="14">
    <location>
        <begin position="471"/>
        <end position="498"/>
    </location>
</feature>
<dbReference type="NCBIfam" id="NF006567">
    <property type="entry name" value="PRK09077.1"/>
    <property type="match status" value="1"/>
</dbReference>
<reference evidence="17 18" key="1">
    <citation type="submission" date="2013-02" db="EMBL/GenBank/DDBJ databases">
        <title>The Genome Sequence of Acinetobacter sp. ANC 3862.</title>
        <authorList>
            <consortium name="The Broad Institute Genome Sequencing Platform"/>
            <consortium name="The Broad Institute Genome Sequencing Center for Infectious Disease"/>
            <person name="Cerqueira G."/>
            <person name="Feldgarden M."/>
            <person name="Courvalin P."/>
            <person name="Perichon B."/>
            <person name="Grillot-Courvalin C."/>
            <person name="Clermont D."/>
            <person name="Rocha E."/>
            <person name="Yoon E.-J."/>
            <person name="Nemec A."/>
            <person name="Walker B."/>
            <person name="Young S.K."/>
            <person name="Zeng Q."/>
            <person name="Gargeya S."/>
            <person name="Fitzgerald M."/>
            <person name="Haas B."/>
            <person name="Abouelleil A."/>
            <person name="Alvarado L."/>
            <person name="Arachchi H.M."/>
            <person name="Berlin A.M."/>
            <person name="Chapman S.B."/>
            <person name="Dewar J."/>
            <person name="Goldberg J."/>
            <person name="Griggs A."/>
            <person name="Gujja S."/>
            <person name="Hansen M."/>
            <person name="Howarth C."/>
            <person name="Imamovic A."/>
            <person name="Larimer J."/>
            <person name="McCowan C."/>
            <person name="Murphy C."/>
            <person name="Neiman D."/>
            <person name="Pearson M."/>
            <person name="Priest M."/>
            <person name="Roberts A."/>
            <person name="Saif S."/>
            <person name="Shea T."/>
            <person name="Sisk P."/>
            <person name="Sykes S."/>
            <person name="Wortman J."/>
            <person name="Nusbaum C."/>
            <person name="Birren B."/>
        </authorList>
    </citation>
    <scope>NUCLEOTIDE SEQUENCE [LARGE SCALE GENOMIC DNA]</scope>
    <source>
        <strain evidence="17 18">ANC 3862</strain>
    </source>
</reference>
<dbReference type="InterPro" id="IPR003953">
    <property type="entry name" value="FAD-dep_OxRdtase_2_FAD-bd"/>
</dbReference>
<evidence type="ECO:0000256" key="14">
    <source>
        <dbReference type="SAM" id="Coils"/>
    </source>
</evidence>
<name>N9NC53_9GAMM</name>
<dbReference type="InterPro" id="IPR036188">
    <property type="entry name" value="FAD/NAD-bd_sf"/>
</dbReference>
<dbReference type="Gene3D" id="3.50.50.60">
    <property type="entry name" value="FAD/NAD(P)-binding domain"/>
    <property type="match status" value="1"/>
</dbReference>
<evidence type="ECO:0000256" key="2">
    <source>
        <dbReference type="ARBA" id="ARBA00004950"/>
    </source>
</evidence>
<dbReference type="Pfam" id="PF00890">
    <property type="entry name" value="FAD_binding_2"/>
    <property type="match status" value="1"/>
</dbReference>
<dbReference type="Pfam" id="PF02910">
    <property type="entry name" value="Succ_DH_flav_C"/>
    <property type="match status" value="1"/>
</dbReference>
<dbReference type="GO" id="GO:0034628">
    <property type="term" value="P:'de novo' NAD+ biosynthetic process from L-aspartate"/>
    <property type="evidence" value="ECO:0007669"/>
    <property type="project" value="TreeGrafter"/>
</dbReference>
<dbReference type="eggNOG" id="COG0029">
    <property type="taxonomic scope" value="Bacteria"/>
</dbReference>
<dbReference type="STRING" id="1217705.F900_00794"/>
<keyword evidence="14" id="KW-0175">Coiled coil</keyword>
<protein>
    <recommendedName>
        <fullName evidence="5 11">L-aspartate oxidase</fullName>
        <ecNumber evidence="4 11">1.4.3.16</ecNumber>
    </recommendedName>
</protein>
<keyword evidence="9 13" id="KW-0560">Oxidoreductase</keyword>
<comment type="cofactor">
    <cofactor evidence="1 13">
        <name>FAD</name>
        <dbReference type="ChEBI" id="CHEBI:57692"/>
    </cofactor>
</comment>
<dbReference type="EC" id="1.4.3.16" evidence="4 11"/>
<evidence type="ECO:0000256" key="4">
    <source>
        <dbReference type="ARBA" id="ARBA00012173"/>
    </source>
</evidence>
<dbReference type="InterPro" id="IPR037099">
    <property type="entry name" value="Fum_R/Succ_DH_flav-like_C_sf"/>
</dbReference>
<dbReference type="FunFam" id="1.20.58.100:FF:000002">
    <property type="entry name" value="L-aspartate oxidase"/>
    <property type="match status" value="1"/>
</dbReference>
<comment type="pathway">
    <text evidence="2 13">Cofactor biosynthesis; NAD(+) biosynthesis; iminoaspartate from L-aspartate (oxidase route): step 1/1.</text>
</comment>
<dbReference type="PRINTS" id="PR00368">
    <property type="entry name" value="FADPNR"/>
</dbReference>
<dbReference type="GO" id="GO:0005737">
    <property type="term" value="C:cytoplasm"/>
    <property type="evidence" value="ECO:0007669"/>
    <property type="project" value="UniProtKB-SubCell"/>
</dbReference>
<evidence type="ECO:0000256" key="13">
    <source>
        <dbReference type="RuleBase" id="RU362049"/>
    </source>
</evidence>
<dbReference type="HOGENOM" id="CLU_014312_3_0_6"/>
<comment type="subcellular location">
    <subcellularLocation>
        <location evidence="13">Cytoplasm</location>
    </subcellularLocation>
</comment>
<evidence type="ECO:0000256" key="9">
    <source>
        <dbReference type="ARBA" id="ARBA00023002"/>
    </source>
</evidence>
<comment type="function">
    <text evidence="13">Catalyzes the oxidation of L-aspartate to iminoaspartate.</text>
</comment>
<dbReference type="PANTHER" id="PTHR42716">
    <property type="entry name" value="L-ASPARTATE OXIDASE"/>
    <property type="match status" value="1"/>
</dbReference>
<sequence>MPFLLKSVVISERLKLKQIDMPDLKTIHHFDVIIVGSGGAGLSLALSLPSHYNIAILAKAELTEASTFYAQGGVAAVLDETDSIQQHINDTMIAGGHLCELDAVKHTVEGGKPSVDFLLKQGVQFTLDDDEQLHLTREGGHSQRRIIHSADATGKAISTTLVERAKERKNITIFENYIAIDLITLHKLGHQDKNNRAIGLYALNEKTEQVHTFLAPFTALACGGAMKAYLYTSNPDIATGDGIAMAYRAGCRVANMEFNQFHPTCLYHPKARSFLITEAMRGEGAYLRLPDGERFMLRLDERAELAPRDIVARAIDYEIKRLGIRHVWLDITHKSPEFITEHFPTLYARLLELGIDITKDMIPVVPAAHYTCGGVIVDEHSQTDLDGLYAIGETSYTGLHGANRMASNSLLECFVYGMSAAEDIQSKHNVSFEFPDVPSWDESQVTDADEDVVILQNWDELRSTMWNYVGIVRTTKRLQRALHRIEMLKREINEYYQGYRVSKNLIELRNLVLVSEMIVRCAMERKESRGLHYTLDYPELSDEIRKTVLTPPNFKVEQPLVNECKLT</sequence>
<feature type="domain" description="FAD-dependent oxidoreductase 2 FAD-binding" evidence="15">
    <location>
        <begin position="31"/>
        <end position="410"/>
    </location>
</feature>
<dbReference type="SUPFAM" id="SSF56425">
    <property type="entry name" value="Succinate dehydrogenase/fumarate reductase flavoprotein, catalytic domain"/>
    <property type="match status" value="1"/>
</dbReference>
<evidence type="ECO:0000259" key="15">
    <source>
        <dbReference type="Pfam" id="PF00890"/>
    </source>
</evidence>
<evidence type="ECO:0000256" key="3">
    <source>
        <dbReference type="ARBA" id="ARBA00008562"/>
    </source>
</evidence>
<evidence type="ECO:0000313" key="18">
    <source>
        <dbReference type="Proteomes" id="UP000013248"/>
    </source>
</evidence>
<dbReference type="InterPro" id="IPR027477">
    <property type="entry name" value="Succ_DH/fumarate_Rdtase_cat_sf"/>
</dbReference>
<dbReference type="EMBL" id="APRP01000012">
    <property type="protein sequence ID" value="ENX03206.1"/>
    <property type="molecule type" value="Genomic_DNA"/>
</dbReference>
<evidence type="ECO:0000256" key="8">
    <source>
        <dbReference type="ARBA" id="ARBA00022827"/>
    </source>
</evidence>
<feature type="active site" description="Proton acceptor" evidence="12">
    <location>
        <position position="308"/>
    </location>
</feature>
<dbReference type="Gene3D" id="1.20.58.100">
    <property type="entry name" value="Fumarate reductase/succinate dehydrogenase flavoprotein-like, C-terminal domain"/>
    <property type="match status" value="1"/>
</dbReference>
<comment type="caution">
    <text evidence="17">The sequence shown here is derived from an EMBL/GenBank/DDBJ whole genome shotgun (WGS) entry which is preliminary data.</text>
</comment>
<evidence type="ECO:0000256" key="11">
    <source>
        <dbReference type="NCBIfam" id="TIGR00551"/>
    </source>
</evidence>
<dbReference type="NCBIfam" id="TIGR00551">
    <property type="entry name" value="nadB"/>
    <property type="match status" value="1"/>
</dbReference>
<evidence type="ECO:0000256" key="7">
    <source>
        <dbReference type="ARBA" id="ARBA00022642"/>
    </source>
</evidence>
<comment type="similarity">
    <text evidence="3 13">Belongs to the FAD-dependent oxidoreductase 2 family. NadB subfamily.</text>
</comment>
<keyword evidence="7 13" id="KW-0662">Pyridine nucleotide biosynthesis</keyword>
<keyword evidence="6 13" id="KW-0285">Flavoprotein</keyword>
<evidence type="ECO:0000256" key="12">
    <source>
        <dbReference type="PIRSR" id="PIRSR000171-1"/>
    </source>
</evidence>
<gene>
    <name evidence="17" type="ORF">F900_00794</name>
</gene>
<dbReference type="PANTHER" id="PTHR42716:SF2">
    <property type="entry name" value="L-ASPARTATE OXIDASE, CHLOROPLASTIC"/>
    <property type="match status" value="1"/>
</dbReference>
<keyword evidence="8 13" id="KW-0274">FAD</keyword>
<accession>N9NC53</accession>
<dbReference type="InterPro" id="IPR005288">
    <property type="entry name" value="NadB"/>
</dbReference>
<dbReference type="Gene3D" id="3.90.700.10">
    <property type="entry name" value="Succinate dehydrogenase/fumarate reductase flavoprotein, catalytic domain"/>
    <property type="match status" value="1"/>
</dbReference>